<dbReference type="InterPro" id="IPR002347">
    <property type="entry name" value="SDR_fam"/>
</dbReference>
<dbReference type="PANTHER" id="PTHR24320">
    <property type="entry name" value="RETINOL DEHYDROGENASE"/>
    <property type="match status" value="1"/>
</dbReference>
<dbReference type="SUPFAM" id="SSF51735">
    <property type="entry name" value="NAD(P)-binding Rossmann-fold domains"/>
    <property type="match status" value="1"/>
</dbReference>
<protein>
    <submittedName>
        <fullName evidence="3">SDR family NAD(P)-dependent oxidoreductase</fullName>
    </submittedName>
</protein>
<dbReference type="EMBL" id="JAAXOO010000008">
    <property type="protein sequence ID" value="NKY37365.1"/>
    <property type="molecule type" value="Genomic_DNA"/>
</dbReference>
<evidence type="ECO:0000256" key="1">
    <source>
        <dbReference type="ARBA" id="ARBA00006484"/>
    </source>
</evidence>
<comment type="caution">
    <text evidence="3">The sequence shown here is derived from an EMBL/GenBank/DDBJ whole genome shotgun (WGS) entry which is preliminary data.</text>
</comment>
<dbReference type="GO" id="GO:0016491">
    <property type="term" value="F:oxidoreductase activity"/>
    <property type="evidence" value="ECO:0007669"/>
    <property type="project" value="UniProtKB-KW"/>
</dbReference>
<reference evidence="3 4" key="1">
    <citation type="submission" date="2020-04" db="EMBL/GenBank/DDBJ databases">
        <title>MicrobeNet Type strains.</title>
        <authorList>
            <person name="Nicholson A.C."/>
        </authorList>
    </citation>
    <scope>NUCLEOTIDE SEQUENCE [LARGE SCALE GENOMIC DNA]</scope>
    <source>
        <strain evidence="3 4">DSM 45078</strain>
    </source>
</reference>
<proteinExistence type="inferred from homology"/>
<dbReference type="RefSeq" id="WP_068040669.1">
    <property type="nucleotide sequence ID" value="NZ_JAAXOO010000008.1"/>
</dbReference>
<dbReference type="NCBIfam" id="NF004846">
    <property type="entry name" value="PRK06197.1"/>
    <property type="match status" value="1"/>
</dbReference>
<dbReference type="Pfam" id="PF00106">
    <property type="entry name" value="adh_short"/>
    <property type="match status" value="1"/>
</dbReference>
<accession>A0A846XQ00</accession>
<dbReference type="PANTHER" id="PTHR24320:SF148">
    <property type="entry name" value="NAD(P)-BINDING ROSSMANN-FOLD SUPERFAMILY PROTEIN"/>
    <property type="match status" value="1"/>
</dbReference>
<sequence length="292" mass="30683">MSGWGVGDIPDQRDRTVIVTGANSGLGAVAARALAGAGAQVILACRNVDKGRAVAAEIGDRAQVRRLDLADLSSVREFAAGVEGVHVLINNAGVMAVPLRRTVDGFEMQIGTNHLGHFALTGLLLGKISERIVTVSSGAHAIGAIDIDDLNWERRTYKRWPAYGQSKLANLLFTFELQRRLTAAGSAKQAVAAHPGYAATGLQSHTESILDKVMALGNRLAAQSAEMGALPELFAATAAVEPGGYYGPTGLGGTRGHPGPSGCSRRARDELTARSLWDLSERLTGVKFDFTG</sequence>
<dbReference type="Gene3D" id="3.40.50.720">
    <property type="entry name" value="NAD(P)-binding Rossmann-like Domain"/>
    <property type="match status" value="1"/>
</dbReference>
<dbReference type="PRINTS" id="PR00081">
    <property type="entry name" value="GDHRDH"/>
</dbReference>
<keyword evidence="4" id="KW-1185">Reference proteome</keyword>
<evidence type="ECO:0000313" key="4">
    <source>
        <dbReference type="Proteomes" id="UP000565715"/>
    </source>
</evidence>
<gene>
    <name evidence="3" type="ORF">HGA13_30485</name>
</gene>
<dbReference type="InterPro" id="IPR036291">
    <property type="entry name" value="NAD(P)-bd_dom_sf"/>
</dbReference>
<dbReference type="Proteomes" id="UP000565715">
    <property type="component" value="Unassembled WGS sequence"/>
</dbReference>
<dbReference type="AlphaFoldDB" id="A0A846XQ00"/>
<organism evidence="3 4">
    <name type="scientific">Nocardia speluncae</name>
    <dbReference type="NCBI Taxonomy" id="419477"/>
    <lineage>
        <taxon>Bacteria</taxon>
        <taxon>Bacillati</taxon>
        <taxon>Actinomycetota</taxon>
        <taxon>Actinomycetes</taxon>
        <taxon>Mycobacteriales</taxon>
        <taxon>Nocardiaceae</taxon>
        <taxon>Nocardia</taxon>
    </lineage>
</organism>
<evidence type="ECO:0000313" key="3">
    <source>
        <dbReference type="EMBL" id="NKY37365.1"/>
    </source>
</evidence>
<name>A0A846XQ00_9NOCA</name>
<evidence type="ECO:0000256" key="2">
    <source>
        <dbReference type="ARBA" id="ARBA00023002"/>
    </source>
</evidence>
<keyword evidence="2" id="KW-0560">Oxidoreductase</keyword>
<comment type="similarity">
    <text evidence="1">Belongs to the short-chain dehydrogenases/reductases (SDR) family.</text>
</comment>